<dbReference type="SUPFAM" id="SSF57850">
    <property type="entry name" value="RING/U-box"/>
    <property type="match status" value="1"/>
</dbReference>
<evidence type="ECO:0000256" key="2">
    <source>
        <dbReference type="ARBA" id="ARBA00022723"/>
    </source>
</evidence>
<evidence type="ECO:0000256" key="4">
    <source>
        <dbReference type="ARBA" id="ARBA00022771"/>
    </source>
</evidence>
<accession>A0A6C0KRK1</accession>
<dbReference type="PANTHER" id="PTHR11685">
    <property type="entry name" value="RBR FAMILY RING FINGER AND IBR DOMAIN-CONTAINING"/>
    <property type="match status" value="1"/>
</dbReference>
<dbReference type="InterPro" id="IPR031127">
    <property type="entry name" value="E3_UB_ligase_RBR"/>
</dbReference>
<keyword evidence="2" id="KW-0479">Metal-binding</keyword>
<dbReference type="PROSITE" id="PS51873">
    <property type="entry name" value="TRIAD"/>
    <property type="match status" value="1"/>
</dbReference>
<feature type="coiled-coil region" evidence="7">
    <location>
        <begin position="126"/>
        <end position="186"/>
    </location>
</feature>
<evidence type="ECO:0000313" key="10">
    <source>
        <dbReference type="EMBL" id="QHU20635.1"/>
    </source>
</evidence>
<dbReference type="SUPFAM" id="SSF57903">
    <property type="entry name" value="FYVE/PHD zinc finger"/>
    <property type="match status" value="1"/>
</dbReference>
<reference evidence="10" key="1">
    <citation type="journal article" date="2020" name="Nature">
        <title>Giant virus diversity and host interactions through global metagenomics.</title>
        <authorList>
            <person name="Schulz F."/>
            <person name="Roux S."/>
            <person name="Paez-Espino D."/>
            <person name="Jungbluth S."/>
            <person name="Walsh D.A."/>
            <person name="Denef V.J."/>
            <person name="McMahon K.D."/>
            <person name="Konstantinidis K.T."/>
            <person name="Eloe-Fadrosh E.A."/>
            <person name="Kyrpides N.C."/>
            <person name="Woyke T."/>
        </authorList>
    </citation>
    <scope>NUCLEOTIDE SEQUENCE</scope>
    <source>
        <strain evidence="10">GVMAG-S-3300013093-109</strain>
    </source>
</reference>
<evidence type="ECO:0000256" key="3">
    <source>
        <dbReference type="ARBA" id="ARBA00022737"/>
    </source>
</evidence>
<dbReference type="InterPro" id="IPR044066">
    <property type="entry name" value="TRIAD_supradom"/>
</dbReference>
<evidence type="ECO:0000256" key="6">
    <source>
        <dbReference type="ARBA" id="ARBA00022833"/>
    </source>
</evidence>
<evidence type="ECO:0000256" key="5">
    <source>
        <dbReference type="ARBA" id="ARBA00022786"/>
    </source>
</evidence>
<sequence>MSKKAKNIVIDPSAAISAEPELCNVCANKYTSVIRKKISCKFCKESACSKCIEQYLLSKHEDAHCLHCRVNYTDATLQEICTKTFLQQTYFKHRQEVLINRERASLPPLQDVALREKRERERALMIQEIHKDIAELKKTEDKIAAEYTRSYVAYYGPNAVRTEEGLEIISKRFNELEAIRKEIREKGNMAYDIRWEHRGADRSEEKKEEEEKKKFIRRCTHDGCQGFLSTAWKCGLCEWYSCSKCFMVKGDTHDAVHECKKEDIETAELIKSDCKPCPKCGEFIQKSSGCDQMYCISCNTPWNWITGKIVTSGPIHNPHYYEWMKRTGGVMPRNPMDVPCGGFPNAWELVRFPRGLKKEVSNRFLEFHRICIELQEISTRQYRSHMDQETTASIHVKFLLGDMDEKKWGQSLATNEKKRKRDAELQEIFGAFRMVAVELINRVQNFQDGPIRNITLLPIPQLENFLADLDKEIQALITMINDALLGVSKSYNYAVPCIDHSVDHHAIRYYRIRTQHHTDEVKKQAAVHSVAAASSEAAQSAMMDDESDTDVEELQQALAASFRSKIIQ</sequence>
<proteinExistence type="predicted"/>
<name>A0A6C0KRK1_9ZZZZ</name>
<keyword evidence="7" id="KW-0175">Coiled coil</keyword>
<dbReference type="AlphaFoldDB" id="A0A6C0KRK1"/>
<organism evidence="10">
    <name type="scientific">viral metagenome</name>
    <dbReference type="NCBI Taxonomy" id="1070528"/>
    <lineage>
        <taxon>unclassified sequences</taxon>
        <taxon>metagenomes</taxon>
        <taxon>organismal metagenomes</taxon>
    </lineage>
</organism>
<dbReference type="PROSITE" id="PS50089">
    <property type="entry name" value="ZF_RING_2"/>
    <property type="match status" value="1"/>
</dbReference>
<protein>
    <recommendedName>
        <fullName evidence="11">RING-type domain-containing protein</fullName>
    </recommendedName>
</protein>
<keyword evidence="6" id="KW-0862">Zinc</keyword>
<evidence type="ECO:0000259" key="8">
    <source>
        <dbReference type="PROSITE" id="PS50089"/>
    </source>
</evidence>
<keyword evidence="4" id="KW-0863">Zinc-finger</keyword>
<keyword evidence="5" id="KW-0833">Ubl conjugation pathway</keyword>
<keyword evidence="1" id="KW-0808">Transferase</keyword>
<evidence type="ECO:0000256" key="1">
    <source>
        <dbReference type="ARBA" id="ARBA00022679"/>
    </source>
</evidence>
<evidence type="ECO:0000256" key="7">
    <source>
        <dbReference type="SAM" id="Coils"/>
    </source>
</evidence>
<evidence type="ECO:0000259" key="9">
    <source>
        <dbReference type="PROSITE" id="PS51873"/>
    </source>
</evidence>
<dbReference type="InterPro" id="IPR001841">
    <property type="entry name" value="Znf_RING"/>
</dbReference>
<feature type="domain" description="RING-type" evidence="8">
    <location>
        <begin position="23"/>
        <end position="69"/>
    </location>
</feature>
<dbReference type="Gene3D" id="1.20.120.1750">
    <property type="match status" value="1"/>
</dbReference>
<dbReference type="EMBL" id="MN740970">
    <property type="protein sequence ID" value="QHU20635.1"/>
    <property type="molecule type" value="Genomic_DNA"/>
</dbReference>
<keyword evidence="3" id="KW-0677">Repeat</keyword>
<dbReference type="InterPro" id="IPR011011">
    <property type="entry name" value="Znf_FYVE_PHD"/>
</dbReference>
<evidence type="ECO:0008006" key="11">
    <source>
        <dbReference type="Google" id="ProtNLM"/>
    </source>
</evidence>
<dbReference type="GO" id="GO:0004842">
    <property type="term" value="F:ubiquitin-protein transferase activity"/>
    <property type="evidence" value="ECO:0007669"/>
    <property type="project" value="InterPro"/>
</dbReference>
<feature type="domain" description="RING-type" evidence="9">
    <location>
        <begin position="19"/>
        <end position="330"/>
    </location>
</feature>
<dbReference type="GO" id="GO:0008270">
    <property type="term" value="F:zinc ion binding"/>
    <property type="evidence" value="ECO:0007669"/>
    <property type="project" value="UniProtKB-KW"/>
</dbReference>
<dbReference type="GO" id="GO:0016567">
    <property type="term" value="P:protein ubiquitination"/>
    <property type="evidence" value="ECO:0007669"/>
    <property type="project" value="InterPro"/>
</dbReference>